<dbReference type="InterPro" id="IPR026961">
    <property type="entry name" value="PGG_dom"/>
</dbReference>
<keyword evidence="5" id="KW-0040">ANK repeat</keyword>
<evidence type="ECO:0000256" key="7">
    <source>
        <dbReference type="SAM" id="Phobius"/>
    </source>
</evidence>
<feature type="domain" description="PGG" evidence="8">
    <location>
        <begin position="28"/>
        <end position="131"/>
    </location>
</feature>
<feature type="transmembrane region" description="Helical" evidence="7">
    <location>
        <begin position="113"/>
        <end position="132"/>
    </location>
</feature>
<keyword evidence="3" id="KW-0677">Repeat</keyword>
<dbReference type="EMBL" id="BTGU01007136">
    <property type="protein sequence ID" value="GMN28494.1"/>
    <property type="molecule type" value="Genomic_DNA"/>
</dbReference>
<organism evidence="9 10">
    <name type="scientific">Ficus carica</name>
    <name type="common">Common fig</name>
    <dbReference type="NCBI Taxonomy" id="3494"/>
    <lineage>
        <taxon>Eukaryota</taxon>
        <taxon>Viridiplantae</taxon>
        <taxon>Streptophyta</taxon>
        <taxon>Embryophyta</taxon>
        <taxon>Tracheophyta</taxon>
        <taxon>Spermatophyta</taxon>
        <taxon>Magnoliopsida</taxon>
        <taxon>eudicotyledons</taxon>
        <taxon>Gunneridae</taxon>
        <taxon>Pentapetalae</taxon>
        <taxon>rosids</taxon>
        <taxon>fabids</taxon>
        <taxon>Rosales</taxon>
        <taxon>Moraceae</taxon>
        <taxon>Ficeae</taxon>
        <taxon>Ficus</taxon>
    </lineage>
</organism>
<accession>A0AA88D6E5</accession>
<keyword evidence="10" id="KW-1185">Reference proteome</keyword>
<gene>
    <name evidence="9" type="ORF">TIFTF001_049457</name>
</gene>
<protein>
    <recommendedName>
        <fullName evidence="8">PGG domain-containing protein</fullName>
    </recommendedName>
</protein>
<sequence>MRVIMIQCNEDSVVDDNRKEFDDESDSQVNKGKEVSLIVATLIASVTFTAGFTMPGGYISDAGPLQGAAILRKRSAFKASMISSTIAMLLSCSAVFIHIYIPMQQDKSQMISLFSTAFILTPFAMVAMVLSLGNRWVKQARTPNFTLVAGQQWYTCGKDGGGPADHKCPAHSFHMVSPYNGLMSAKSASNGQNFAQKCCSIVVAFT</sequence>
<keyword evidence="6 7" id="KW-0472">Membrane</keyword>
<comment type="caution">
    <text evidence="9">The sequence shown here is derived from an EMBL/GenBank/DDBJ whole genome shotgun (WGS) entry which is preliminary data.</text>
</comment>
<evidence type="ECO:0000256" key="4">
    <source>
        <dbReference type="ARBA" id="ARBA00022989"/>
    </source>
</evidence>
<comment type="subcellular location">
    <subcellularLocation>
        <location evidence="1">Membrane</location>
        <topology evidence="1">Multi-pass membrane protein</topology>
    </subcellularLocation>
</comment>
<dbReference type="AlphaFoldDB" id="A0AA88D6E5"/>
<dbReference type="Pfam" id="PF13962">
    <property type="entry name" value="PGG"/>
    <property type="match status" value="1"/>
</dbReference>
<dbReference type="Proteomes" id="UP001187192">
    <property type="component" value="Unassembled WGS sequence"/>
</dbReference>
<evidence type="ECO:0000259" key="8">
    <source>
        <dbReference type="Pfam" id="PF13962"/>
    </source>
</evidence>
<dbReference type="GO" id="GO:0005886">
    <property type="term" value="C:plasma membrane"/>
    <property type="evidence" value="ECO:0007669"/>
    <property type="project" value="TreeGrafter"/>
</dbReference>
<proteinExistence type="predicted"/>
<evidence type="ECO:0000313" key="9">
    <source>
        <dbReference type="EMBL" id="GMN28494.1"/>
    </source>
</evidence>
<name>A0AA88D6E5_FICCA</name>
<evidence type="ECO:0000256" key="6">
    <source>
        <dbReference type="ARBA" id="ARBA00023136"/>
    </source>
</evidence>
<evidence type="ECO:0000256" key="1">
    <source>
        <dbReference type="ARBA" id="ARBA00004141"/>
    </source>
</evidence>
<keyword evidence="2 7" id="KW-0812">Transmembrane</keyword>
<feature type="transmembrane region" description="Helical" evidence="7">
    <location>
        <begin position="79"/>
        <end position="101"/>
    </location>
</feature>
<keyword evidence="4 7" id="KW-1133">Transmembrane helix</keyword>
<evidence type="ECO:0000256" key="3">
    <source>
        <dbReference type="ARBA" id="ARBA00022737"/>
    </source>
</evidence>
<evidence type="ECO:0000256" key="2">
    <source>
        <dbReference type="ARBA" id="ARBA00022692"/>
    </source>
</evidence>
<reference evidence="9" key="1">
    <citation type="submission" date="2023-07" db="EMBL/GenBank/DDBJ databases">
        <title>draft genome sequence of fig (Ficus carica).</title>
        <authorList>
            <person name="Takahashi T."/>
            <person name="Nishimura K."/>
        </authorList>
    </citation>
    <scope>NUCLEOTIDE SEQUENCE</scope>
</reference>
<dbReference type="PANTHER" id="PTHR24186">
    <property type="entry name" value="PROTEIN PHOSPHATASE 1 REGULATORY SUBUNIT"/>
    <property type="match status" value="1"/>
</dbReference>
<evidence type="ECO:0000313" key="10">
    <source>
        <dbReference type="Proteomes" id="UP001187192"/>
    </source>
</evidence>
<feature type="transmembrane region" description="Helical" evidence="7">
    <location>
        <begin position="35"/>
        <end position="58"/>
    </location>
</feature>
<dbReference type="PANTHER" id="PTHR24186:SF36">
    <property type="entry name" value="SERINE_THREONINE-PROTEIN PHOSPHATASE 6 REGULATORY ANKYRIN REPEAT SUBUNIT A-LIKE"/>
    <property type="match status" value="1"/>
</dbReference>
<evidence type="ECO:0000256" key="5">
    <source>
        <dbReference type="ARBA" id="ARBA00023043"/>
    </source>
</evidence>